<dbReference type="InterPro" id="IPR027806">
    <property type="entry name" value="HARBI1_dom"/>
</dbReference>
<dbReference type="AlphaFoldDB" id="A0A6J1RGJ9"/>
<evidence type="ECO:0000313" key="9">
    <source>
        <dbReference type="Proteomes" id="UP000504618"/>
    </source>
</evidence>
<comment type="subcellular location">
    <subcellularLocation>
        <location evidence="2">Nucleus</location>
    </subcellularLocation>
</comment>
<evidence type="ECO:0000256" key="5">
    <source>
        <dbReference type="ARBA" id="ARBA00022723"/>
    </source>
</evidence>
<evidence type="ECO:0000256" key="3">
    <source>
        <dbReference type="ARBA" id="ARBA00006958"/>
    </source>
</evidence>
<dbReference type="GO" id="GO:0046872">
    <property type="term" value="F:metal ion binding"/>
    <property type="evidence" value="ECO:0007669"/>
    <property type="project" value="UniProtKB-KW"/>
</dbReference>
<gene>
    <name evidence="10" type="primary">LOC112468931</name>
</gene>
<proteinExistence type="inferred from homology"/>
<keyword evidence="5" id="KW-0479">Metal-binding</keyword>
<evidence type="ECO:0000313" key="10">
    <source>
        <dbReference type="RefSeq" id="XP_024894119.1"/>
    </source>
</evidence>
<dbReference type="GO" id="GO:0004518">
    <property type="term" value="F:nuclease activity"/>
    <property type="evidence" value="ECO:0007669"/>
    <property type="project" value="UniProtKB-KW"/>
</dbReference>
<accession>A0A6J1RGJ9</accession>
<comment type="cofactor">
    <cofactor evidence="1">
        <name>a divalent metal cation</name>
        <dbReference type="ChEBI" id="CHEBI:60240"/>
    </cofactor>
</comment>
<keyword evidence="4" id="KW-0540">Nuclease</keyword>
<protein>
    <submittedName>
        <fullName evidence="10">Protein ALP1-like isoform X1</fullName>
    </submittedName>
</protein>
<organism evidence="9 10">
    <name type="scientific">Temnothorax curvispinosus</name>
    <dbReference type="NCBI Taxonomy" id="300111"/>
    <lineage>
        <taxon>Eukaryota</taxon>
        <taxon>Metazoa</taxon>
        <taxon>Ecdysozoa</taxon>
        <taxon>Arthropoda</taxon>
        <taxon>Hexapoda</taxon>
        <taxon>Insecta</taxon>
        <taxon>Pterygota</taxon>
        <taxon>Neoptera</taxon>
        <taxon>Endopterygota</taxon>
        <taxon>Hymenoptera</taxon>
        <taxon>Apocrita</taxon>
        <taxon>Aculeata</taxon>
        <taxon>Formicoidea</taxon>
        <taxon>Formicidae</taxon>
        <taxon>Myrmicinae</taxon>
        <taxon>Temnothorax</taxon>
    </lineage>
</organism>
<dbReference type="Pfam" id="PF13359">
    <property type="entry name" value="DDE_Tnp_4"/>
    <property type="match status" value="1"/>
</dbReference>
<name>A0A6J1RGJ9_9HYME</name>
<reference evidence="10" key="1">
    <citation type="submission" date="2025-08" db="UniProtKB">
        <authorList>
            <consortium name="RefSeq"/>
        </authorList>
    </citation>
    <scope>IDENTIFICATION</scope>
    <source>
        <tissue evidence="10">Whole body</tissue>
    </source>
</reference>
<evidence type="ECO:0000256" key="2">
    <source>
        <dbReference type="ARBA" id="ARBA00004123"/>
    </source>
</evidence>
<dbReference type="PANTHER" id="PTHR22930:SF85">
    <property type="entry name" value="GH03217P-RELATED"/>
    <property type="match status" value="1"/>
</dbReference>
<dbReference type="RefSeq" id="XP_024894119.1">
    <property type="nucleotide sequence ID" value="XM_025038351.1"/>
</dbReference>
<keyword evidence="7" id="KW-0539">Nucleus</keyword>
<dbReference type="GeneID" id="112468931"/>
<dbReference type="PANTHER" id="PTHR22930">
    <property type="match status" value="1"/>
</dbReference>
<evidence type="ECO:0000256" key="7">
    <source>
        <dbReference type="ARBA" id="ARBA00023242"/>
    </source>
</evidence>
<dbReference type="GO" id="GO:0016787">
    <property type="term" value="F:hydrolase activity"/>
    <property type="evidence" value="ECO:0007669"/>
    <property type="project" value="UniProtKB-KW"/>
</dbReference>
<sequence>MDERRRAVALTAITLSNDFLRCHVIFDTDSETSDSDLDEGDMRRRFQLRGGRRKPPRIKNYVEVTVPRFNTQQFRRHFRMTPATYENLEARLSPILSLSEGKAVIPLRKQLLGSLWLLATPDSYRSVGERFDLAKSSLNKSFMRVVECLNDISGQIILWPRGQDLDRVKADFNQNSLLRGIIGAIDGTHILIKAPKIDSQYYRTYKKTYAIILQAVCDARMKFTDCFAGFAGSVGDLRVFRNSDLWREIQIDKQSFFPNDEFIIGDKAYPVLTWCISPYIDRGQLTAAQIKFNTVLSSKRSVIERAFALLKGRFRRLKFLDMNVDEMIPHVIIACTVLHNICLDGIDENDVEDFIQEGMEMEIEEAYARNIPNEEAGEVKRQYLCALVTEA</sequence>
<keyword evidence="6" id="KW-0378">Hydrolase</keyword>
<evidence type="ECO:0000256" key="4">
    <source>
        <dbReference type="ARBA" id="ARBA00022722"/>
    </source>
</evidence>
<dbReference type="GO" id="GO:0005634">
    <property type="term" value="C:nucleus"/>
    <property type="evidence" value="ECO:0007669"/>
    <property type="project" value="UniProtKB-SubCell"/>
</dbReference>
<dbReference type="Proteomes" id="UP000504618">
    <property type="component" value="Unplaced"/>
</dbReference>
<comment type="similarity">
    <text evidence="3">Belongs to the HARBI1 family.</text>
</comment>
<evidence type="ECO:0000256" key="6">
    <source>
        <dbReference type="ARBA" id="ARBA00022801"/>
    </source>
</evidence>
<evidence type="ECO:0000259" key="8">
    <source>
        <dbReference type="Pfam" id="PF13359"/>
    </source>
</evidence>
<dbReference type="InterPro" id="IPR045249">
    <property type="entry name" value="HARBI1-like"/>
</dbReference>
<feature type="domain" description="DDE Tnp4" evidence="8">
    <location>
        <begin position="185"/>
        <end position="340"/>
    </location>
</feature>
<dbReference type="OrthoDB" id="7533242at2759"/>
<evidence type="ECO:0000256" key="1">
    <source>
        <dbReference type="ARBA" id="ARBA00001968"/>
    </source>
</evidence>
<keyword evidence="9" id="KW-1185">Reference proteome</keyword>